<comment type="caution">
    <text evidence="6">The sequence shown here is derived from an EMBL/GenBank/DDBJ whole genome shotgun (WGS) entry which is preliminary data.</text>
</comment>
<keyword evidence="7" id="KW-1185">Reference proteome</keyword>
<dbReference type="InterPro" id="IPR027417">
    <property type="entry name" value="P-loop_NTPase"/>
</dbReference>
<keyword evidence="3 4" id="KW-0505">Motor protein</keyword>
<evidence type="ECO:0000256" key="4">
    <source>
        <dbReference type="RuleBase" id="RU000394"/>
    </source>
</evidence>
<reference evidence="6" key="1">
    <citation type="journal article" date="2023" name="Mol. Biol. Evol.">
        <title>Third-Generation Sequencing Reveals the Adaptive Role of the Epigenome in Three Deep-Sea Polychaetes.</title>
        <authorList>
            <person name="Perez M."/>
            <person name="Aroh O."/>
            <person name="Sun Y."/>
            <person name="Lan Y."/>
            <person name="Juniper S.K."/>
            <person name="Young C.R."/>
            <person name="Angers B."/>
            <person name="Qian P.Y."/>
        </authorList>
    </citation>
    <scope>NUCLEOTIDE SEQUENCE</scope>
    <source>
        <strain evidence="6">R07B-5</strain>
    </source>
</reference>
<dbReference type="GO" id="GO:0003777">
    <property type="term" value="F:microtubule motor activity"/>
    <property type="evidence" value="ECO:0007669"/>
    <property type="project" value="InterPro"/>
</dbReference>
<comment type="similarity">
    <text evidence="3 4">Belongs to the TRAFAC class myosin-kinesin ATPase superfamily. Kinesin family.</text>
</comment>
<dbReference type="Pfam" id="PF12423">
    <property type="entry name" value="KIF1B"/>
    <property type="match status" value="1"/>
</dbReference>
<dbReference type="InterPro" id="IPR019821">
    <property type="entry name" value="Kinesin_motor_CS"/>
</dbReference>
<evidence type="ECO:0000313" key="6">
    <source>
        <dbReference type="EMBL" id="KAK2174587.1"/>
    </source>
</evidence>
<dbReference type="GO" id="GO:0005524">
    <property type="term" value="F:ATP binding"/>
    <property type="evidence" value="ECO:0007669"/>
    <property type="project" value="UniProtKB-UniRule"/>
</dbReference>
<dbReference type="InterPro" id="IPR036961">
    <property type="entry name" value="Kinesin_motor_dom_sf"/>
</dbReference>
<dbReference type="PANTHER" id="PTHR47117">
    <property type="entry name" value="STAR-RELATED LIPID TRANSFER PROTEIN 9"/>
    <property type="match status" value="1"/>
</dbReference>
<dbReference type="Gene3D" id="3.40.850.10">
    <property type="entry name" value="Kinesin motor domain"/>
    <property type="match status" value="1"/>
</dbReference>
<dbReference type="AlphaFoldDB" id="A0AAD9KNS6"/>
<dbReference type="PRINTS" id="PR00380">
    <property type="entry name" value="KINESINHEAVY"/>
</dbReference>
<dbReference type="PROSITE" id="PS50067">
    <property type="entry name" value="KINESIN_MOTOR_2"/>
    <property type="match status" value="1"/>
</dbReference>
<dbReference type="FunFam" id="3.40.850.10:FF:000063">
    <property type="entry name" value="Kinesin-like protein"/>
    <property type="match status" value="1"/>
</dbReference>
<evidence type="ECO:0000313" key="7">
    <source>
        <dbReference type="Proteomes" id="UP001209878"/>
    </source>
</evidence>
<keyword evidence="2 3" id="KW-0067">ATP-binding</keyword>
<sequence length="550" mass="62036">MIIQMNGQCTEIRNPERPKLKPRVFTFDYSYWSHDGFTERRDGYLEPETTTFADQQIIFNDLGLEVLDNAWKGYNTSLFAYGQTGSGKSYSMLGHGVNKGIVPLVCEELFSAITKKRAEANEDEEYKVTFSMLEIYNEQVRDLLNTSTFGIKGGLRVRENAKGGFYVEDMKAVGVHSYGDIDAMINEGTNNRTIASTVMNATSSRAHTIVAINFSQKFLGEAGDSMTRSSTINLVDLAGSERAGAVGAIGDRLKEGTEINKSLTALGNCIKTLAEINLKGKRRSHILVQFRESLLTKLLKNALGGNSKTIMIAALSPADINYAETMSTLRFAERAKAVKTLAVVNERPTDKLIRELREENARLMEMLKAGDDLIEMVREANAMSETLGKKRKFELAMCAPQVRRMEEEETNEVCVRMHNVHNDTVFIWDRNKFINRKHSMQEMYTNFMNGEDDWDLPKDRDPFWEDPDTEVHLGSVYVNLQPLANRTALEDSLEVTYNRRMKQGRLQVAITPCGKDGKELTSKDKQEPEELVGYLIINLFNVTILCTDVT</sequence>
<feature type="domain" description="Kinesin motor" evidence="5">
    <location>
        <begin position="1"/>
        <end position="338"/>
    </location>
</feature>
<dbReference type="GO" id="GO:0005874">
    <property type="term" value="C:microtubule"/>
    <property type="evidence" value="ECO:0007669"/>
    <property type="project" value="UniProtKB-KW"/>
</dbReference>
<gene>
    <name evidence="6" type="ORF">NP493_790g00004</name>
</gene>
<accession>A0AAD9KNS6</accession>
<evidence type="ECO:0000259" key="5">
    <source>
        <dbReference type="PROSITE" id="PS50067"/>
    </source>
</evidence>
<dbReference type="SMART" id="SM00129">
    <property type="entry name" value="KISc"/>
    <property type="match status" value="1"/>
</dbReference>
<organism evidence="6 7">
    <name type="scientific">Ridgeia piscesae</name>
    <name type="common">Tubeworm</name>
    <dbReference type="NCBI Taxonomy" id="27915"/>
    <lineage>
        <taxon>Eukaryota</taxon>
        <taxon>Metazoa</taxon>
        <taxon>Spiralia</taxon>
        <taxon>Lophotrochozoa</taxon>
        <taxon>Annelida</taxon>
        <taxon>Polychaeta</taxon>
        <taxon>Sedentaria</taxon>
        <taxon>Canalipalpata</taxon>
        <taxon>Sabellida</taxon>
        <taxon>Siboglinidae</taxon>
        <taxon>Ridgeia</taxon>
    </lineage>
</organism>
<dbReference type="Pfam" id="PF00225">
    <property type="entry name" value="Kinesin"/>
    <property type="match status" value="1"/>
</dbReference>
<protein>
    <recommendedName>
        <fullName evidence="4">Kinesin-like protein</fullName>
    </recommendedName>
</protein>
<dbReference type="SUPFAM" id="SSF52540">
    <property type="entry name" value="P-loop containing nucleoside triphosphate hydrolases"/>
    <property type="match status" value="1"/>
</dbReference>
<evidence type="ECO:0000256" key="1">
    <source>
        <dbReference type="ARBA" id="ARBA00022741"/>
    </source>
</evidence>
<proteinExistence type="inferred from homology"/>
<dbReference type="GO" id="GO:0008017">
    <property type="term" value="F:microtubule binding"/>
    <property type="evidence" value="ECO:0007669"/>
    <property type="project" value="InterPro"/>
</dbReference>
<evidence type="ECO:0000256" key="3">
    <source>
        <dbReference type="PROSITE-ProRule" id="PRU00283"/>
    </source>
</evidence>
<dbReference type="InterPro" id="IPR001752">
    <property type="entry name" value="Kinesin_motor_dom"/>
</dbReference>
<evidence type="ECO:0000256" key="2">
    <source>
        <dbReference type="ARBA" id="ARBA00022840"/>
    </source>
</evidence>
<dbReference type="PROSITE" id="PS00411">
    <property type="entry name" value="KINESIN_MOTOR_1"/>
    <property type="match status" value="1"/>
</dbReference>
<dbReference type="InterPro" id="IPR022140">
    <property type="entry name" value="Kinesin-like_KIF1-typ"/>
</dbReference>
<dbReference type="Proteomes" id="UP001209878">
    <property type="component" value="Unassembled WGS sequence"/>
</dbReference>
<name>A0AAD9KNS6_RIDPI</name>
<dbReference type="GO" id="GO:0007018">
    <property type="term" value="P:microtubule-based movement"/>
    <property type="evidence" value="ECO:0007669"/>
    <property type="project" value="InterPro"/>
</dbReference>
<keyword evidence="1 3" id="KW-0547">Nucleotide-binding</keyword>
<keyword evidence="4" id="KW-0493">Microtubule</keyword>
<dbReference type="EMBL" id="JAODUO010000790">
    <property type="protein sequence ID" value="KAK2174587.1"/>
    <property type="molecule type" value="Genomic_DNA"/>
</dbReference>
<feature type="binding site" evidence="3">
    <location>
        <begin position="82"/>
        <end position="89"/>
    </location>
    <ligand>
        <name>ATP</name>
        <dbReference type="ChEBI" id="CHEBI:30616"/>
    </ligand>
</feature>